<dbReference type="Proteomes" id="UP000238532">
    <property type="component" value="Unassembled WGS sequence"/>
</dbReference>
<evidence type="ECO:0000313" key="1">
    <source>
        <dbReference type="EMBL" id="PRJ63230.1"/>
    </source>
</evidence>
<dbReference type="Pfam" id="PF10934">
    <property type="entry name" value="Sheath_initiator"/>
    <property type="match status" value="1"/>
</dbReference>
<reference evidence="1 2" key="1">
    <citation type="submission" date="2017-04" db="EMBL/GenBank/DDBJ databases">
        <title>Haemophilus influenzae in COPD genome sequencing project.</title>
        <authorList>
            <person name="Murphy T.F."/>
            <person name="Kong Y."/>
            <person name="Nadendla S."/>
            <person name="Tettelin H."/>
            <person name="Pettigrew M."/>
        </authorList>
    </citation>
    <scope>NUCLEOTIDE SEQUENCE [LARGE SCALE GENOMIC DNA]</scope>
    <source>
        <strain evidence="1 2">56P127H1</strain>
    </source>
</reference>
<proteinExistence type="predicted"/>
<dbReference type="EMBL" id="NEBY01000148">
    <property type="protein sequence ID" value="PRJ63230.1"/>
    <property type="molecule type" value="Genomic_DNA"/>
</dbReference>
<dbReference type="AlphaFoldDB" id="A0A2S9RQV7"/>
<comment type="caution">
    <text evidence="1">The sequence shown here is derived from an EMBL/GenBank/DDBJ whole genome shotgun (WGS) entry which is preliminary data.</text>
</comment>
<accession>A0A2S9RQV7</accession>
<gene>
    <name evidence="1" type="ORF">BV102_00433</name>
</gene>
<dbReference type="RefSeq" id="WP_005643324.1">
    <property type="nucleotide sequence ID" value="NZ_CP031682.1"/>
</dbReference>
<organism evidence="1 2">
    <name type="scientific">Haemophilus influenzae</name>
    <dbReference type="NCBI Taxonomy" id="727"/>
    <lineage>
        <taxon>Bacteria</taxon>
        <taxon>Pseudomonadati</taxon>
        <taxon>Pseudomonadota</taxon>
        <taxon>Gammaproteobacteria</taxon>
        <taxon>Pasteurellales</taxon>
        <taxon>Pasteurellaceae</taxon>
        <taxon>Haemophilus</taxon>
    </lineage>
</organism>
<dbReference type="InterPro" id="IPR020288">
    <property type="entry name" value="Sheath_initiator"/>
</dbReference>
<protein>
    <submittedName>
        <fullName evidence="1">Uncharacterized protein</fullName>
    </submittedName>
</protein>
<name>A0A2S9RQV7_HAEIF</name>
<sequence>MIDLKLSGQHDLMIKDRKLVLVDGVNQKAQQIKVVLLTFLGEWFLDTTIGLPYFDEILTKNPDNARIQSIFRKKIMGVKGVLAVERLSLEFHLKDRVLAVQFSARTNEGVVKDKVSIKRNG</sequence>
<evidence type="ECO:0000313" key="2">
    <source>
        <dbReference type="Proteomes" id="UP000238532"/>
    </source>
</evidence>